<comment type="caution">
    <text evidence="1">The sequence shown here is derived from an EMBL/GenBank/DDBJ whole genome shotgun (WGS) entry which is preliminary data.</text>
</comment>
<organism evidence="1 2">
    <name type="scientific">Caenimonas koreensis DSM 17982</name>
    <dbReference type="NCBI Taxonomy" id="1121255"/>
    <lineage>
        <taxon>Bacteria</taxon>
        <taxon>Pseudomonadati</taxon>
        <taxon>Pseudomonadota</taxon>
        <taxon>Betaproteobacteria</taxon>
        <taxon>Burkholderiales</taxon>
        <taxon>Comamonadaceae</taxon>
        <taxon>Caenimonas</taxon>
    </lineage>
</organism>
<evidence type="ECO:0000313" key="2">
    <source>
        <dbReference type="Proteomes" id="UP000487350"/>
    </source>
</evidence>
<keyword evidence="2" id="KW-1185">Reference proteome</keyword>
<dbReference type="Proteomes" id="UP000487350">
    <property type="component" value="Unassembled WGS sequence"/>
</dbReference>
<dbReference type="AlphaFoldDB" id="A0A844AXA3"/>
<gene>
    <name evidence="1" type="ORF">GHT07_17140</name>
</gene>
<evidence type="ECO:0000313" key="1">
    <source>
        <dbReference type="EMBL" id="MRD49005.1"/>
    </source>
</evidence>
<evidence type="ECO:0008006" key="3">
    <source>
        <dbReference type="Google" id="ProtNLM"/>
    </source>
</evidence>
<proteinExistence type="predicted"/>
<dbReference type="EMBL" id="WJBU01000018">
    <property type="protein sequence ID" value="MRD49005.1"/>
    <property type="molecule type" value="Genomic_DNA"/>
</dbReference>
<name>A0A844AXA3_9BURK</name>
<dbReference type="OrthoDB" id="7202732at2"/>
<sequence>MDVQDVADRIVQSADNKQLPFIVIDKAQARVFVFHPDGRLRGATPALLGLAIGDHTVPGIGQRKLSSIRPDERTTPAGRFKASLDKDIHGIEVLWVDYDSALSLHRVVQGTPKERRAQRLASPDPAQRRISFGCINVPVRFYDEVVSPAFKGTYGIVYILPETKPAREVFTFLSAQ</sequence>
<reference evidence="1 2" key="1">
    <citation type="submission" date="2019-11" db="EMBL/GenBank/DDBJ databases">
        <title>Caenimonas koreensis gen. nov., sp. nov., isolated from activated sludge.</title>
        <authorList>
            <person name="Seung H.R."/>
        </authorList>
    </citation>
    <scope>NUCLEOTIDE SEQUENCE [LARGE SCALE GENOMIC DNA]</scope>
    <source>
        <strain evidence="1 2">EMB320</strain>
    </source>
</reference>
<accession>A0A844AXA3</accession>
<protein>
    <recommendedName>
        <fullName evidence="3">L,D-transpeptidase catalytic domain</fullName>
    </recommendedName>
</protein>